<dbReference type="PANTHER" id="PTHR16222:SF24">
    <property type="entry name" value="ADP-RIBOSYLHYDROLASE ARH3"/>
    <property type="match status" value="1"/>
</dbReference>
<dbReference type="PANTHER" id="PTHR16222">
    <property type="entry name" value="ADP-RIBOSYLGLYCOHYDROLASE"/>
    <property type="match status" value="1"/>
</dbReference>
<dbReference type="Proteomes" id="UP000224634">
    <property type="component" value="Unassembled WGS sequence"/>
</dbReference>
<dbReference type="InterPro" id="IPR050792">
    <property type="entry name" value="ADP-ribosylglycohydrolase"/>
</dbReference>
<evidence type="ECO:0000256" key="6">
    <source>
        <dbReference type="ARBA" id="ARBA00042471"/>
    </source>
</evidence>
<accession>A0A2B7YUH4</accession>
<keyword evidence="12" id="KW-0479">Metal-binding</keyword>
<keyword evidence="12" id="KW-0460">Magnesium</keyword>
<feature type="binding site" evidence="12">
    <location>
        <position position="290"/>
    </location>
    <ligand>
        <name>Mg(2+)</name>
        <dbReference type="ChEBI" id="CHEBI:18420"/>
        <label>1</label>
    </ligand>
</feature>
<feature type="binding site" evidence="12">
    <location>
        <position position="57"/>
    </location>
    <ligand>
        <name>Mg(2+)</name>
        <dbReference type="ChEBI" id="CHEBI:18420"/>
        <label>1</label>
    </ligand>
</feature>
<evidence type="ECO:0000256" key="8">
    <source>
        <dbReference type="ARBA" id="ARBA00042850"/>
    </source>
</evidence>
<keyword evidence="3" id="KW-0378">Hydrolase</keyword>
<evidence type="ECO:0000256" key="7">
    <source>
        <dbReference type="ARBA" id="ARBA00042722"/>
    </source>
</evidence>
<dbReference type="EMBL" id="PDNA01000004">
    <property type="protein sequence ID" value="PGH27714.1"/>
    <property type="molecule type" value="Genomic_DNA"/>
</dbReference>
<evidence type="ECO:0000256" key="5">
    <source>
        <dbReference type="ARBA" id="ARBA00042398"/>
    </source>
</evidence>
<proteinExistence type="inferred from homology"/>
<keyword evidence="14" id="KW-1185">Reference proteome</keyword>
<dbReference type="InterPro" id="IPR036705">
    <property type="entry name" value="Ribosyl_crysJ1_sf"/>
</dbReference>
<comment type="similarity">
    <text evidence="1">Belongs to the ADP-ribosylglycohydrolase family.</text>
</comment>
<sequence>MEPPSTKSRALGTIWGACVGDALGGPIQFMKKGRFKLLTGMEYVKPFRKPAGSYSDDGAMTLALAQSFIDAKGSYNHITSIRYFLDWLFDGRFSTSNYAWDVGTSTRHALSIWKDNMWKDAEWRGDEECIRDVPATQVKVDNVLMVEECSGNGSLMRISPVGVVMWREEEEDLGAAVRAAREQSAITHPATACVEACALYTDLMGRVMKGETKAQLAQAVTSFPITHRTLAERLSKYPSLSDWQSQTDDHIRSSGWVIDTLEVALWAFFKYPDWKDGALAVVNLGGDSDTAGAIYGALAGAFCGVEEIPTEWVEVMQNRELIERVADGVANLVAPSS</sequence>
<dbReference type="Gene3D" id="1.10.4080.10">
    <property type="entry name" value="ADP-ribosylation/Crystallin J1"/>
    <property type="match status" value="1"/>
</dbReference>
<dbReference type="GO" id="GO:0046872">
    <property type="term" value="F:metal ion binding"/>
    <property type="evidence" value="ECO:0007669"/>
    <property type="project" value="UniProtKB-KW"/>
</dbReference>
<comment type="cofactor">
    <cofactor evidence="12">
        <name>Mg(2+)</name>
        <dbReference type="ChEBI" id="CHEBI:18420"/>
    </cofactor>
    <text evidence="12">Binds 2 magnesium ions per subunit.</text>
</comment>
<dbReference type="OrthoDB" id="2021138at2759"/>
<reference evidence="13 14" key="1">
    <citation type="submission" date="2017-10" db="EMBL/GenBank/DDBJ databases">
        <title>Comparative genomics in systemic dimorphic fungi from Ajellomycetaceae.</title>
        <authorList>
            <person name="Munoz J.F."/>
            <person name="Mcewen J.G."/>
            <person name="Clay O.K."/>
            <person name="Cuomo C.A."/>
        </authorList>
    </citation>
    <scope>NUCLEOTIDE SEQUENCE [LARGE SCALE GENOMIC DNA]</scope>
    <source>
        <strain evidence="13 14">UAMH7299</strain>
    </source>
</reference>
<dbReference type="AlphaFoldDB" id="A0A2B7YUH4"/>
<comment type="catalytic activity">
    <reaction evidence="11">
        <text>alpha-NAD(+) + H2O = ADP-D-ribose + nicotinamide + H(+)</text>
        <dbReference type="Rhea" id="RHEA:68792"/>
        <dbReference type="ChEBI" id="CHEBI:15377"/>
        <dbReference type="ChEBI" id="CHEBI:15378"/>
        <dbReference type="ChEBI" id="CHEBI:17154"/>
        <dbReference type="ChEBI" id="CHEBI:57967"/>
        <dbReference type="ChEBI" id="CHEBI:77017"/>
    </reaction>
</comment>
<feature type="binding site" evidence="12">
    <location>
        <position position="55"/>
    </location>
    <ligand>
        <name>Mg(2+)</name>
        <dbReference type="ChEBI" id="CHEBI:18420"/>
        <label>1</label>
    </ligand>
</feature>
<evidence type="ECO:0000256" key="9">
    <source>
        <dbReference type="ARBA" id="ARBA00043187"/>
    </source>
</evidence>
<evidence type="ECO:0000256" key="11">
    <source>
        <dbReference type="ARBA" id="ARBA00049015"/>
    </source>
</evidence>
<evidence type="ECO:0000313" key="14">
    <source>
        <dbReference type="Proteomes" id="UP000224634"/>
    </source>
</evidence>
<evidence type="ECO:0000313" key="13">
    <source>
        <dbReference type="EMBL" id="PGH27714.1"/>
    </source>
</evidence>
<dbReference type="STRING" id="1447883.A0A2B7YUH4"/>
<dbReference type="EC" id="3.2.1.143" evidence="2"/>
<gene>
    <name evidence="13" type="ORF">AJ80_00501</name>
</gene>
<evidence type="ECO:0000256" key="1">
    <source>
        <dbReference type="ARBA" id="ARBA00010702"/>
    </source>
</evidence>
<organism evidence="13 14">
    <name type="scientific">Polytolypa hystricis (strain UAMH7299)</name>
    <dbReference type="NCBI Taxonomy" id="1447883"/>
    <lineage>
        <taxon>Eukaryota</taxon>
        <taxon>Fungi</taxon>
        <taxon>Dikarya</taxon>
        <taxon>Ascomycota</taxon>
        <taxon>Pezizomycotina</taxon>
        <taxon>Eurotiomycetes</taxon>
        <taxon>Eurotiomycetidae</taxon>
        <taxon>Onygenales</taxon>
        <taxon>Onygenales incertae sedis</taxon>
        <taxon>Polytolypa</taxon>
    </lineage>
</organism>
<name>A0A2B7YUH4_POLH7</name>
<evidence type="ECO:0000256" key="12">
    <source>
        <dbReference type="PIRSR" id="PIRSR605502-1"/>
    </source>
</evidence>
<feature type="binding site" evidence="12">
    <location>
        <position position="287"/>
    </location>
    <ligand>
        <name>Mg(2+)</name>
        <dbReference type="ChEBI" id="CHEBI:18420"/>
        <label>1</label>
    </ligand>
</feature>
<evidence type="ECO:0000256" key="2">
    <source>
        <dbReference type="ARBA" id="ARBA00012255"/>
    </source>
</evidence>
<evidence type="ECO:0000256" key="3">
    <source>
        <dbReference type="ARBA" id="ARBA00022801"/>
    </source>
</evidence>
<feature type="binding site" evidence="12">
    <location>
        <position position="289"/>
    </location>
    <ligand>
        <name>Mg(2+)</name>
        <dbReference type="ChEBI" id="CHEBI:18420"/>
        <label>1</label>
    </ligand>
</feature>
<comment type="caution">
    <text evidence="13">The sequence shown here is derived from an EMBL/GenBank/DDBJ whole genome shotgun (WGS) entry which is preliminary data.</text>
</comment>
<feature type="binding site" evidence="12">
    <location>
        <position position="56"/>
    </location>
    <ligand>
        <name>Mg(2+)</name>
        <dbReference type="ChEBI" id="CHEBI:18420"/>
        <label>1</label>
    </ligand>
</feature>
<dbReference type="SUPFAM" id="SSF101478">
    <property type="entry name" value="ADP-ribosylglycohydrolase"/>
    <property type="match status" value="1"/>
</dbReference>
<evidence type="ECO:0000256" key="4">
    <source>
        <dbReference type="ARBA" id="ARBA00041057"/>
    </source>
</evidence>
<dbReference type="GO" id="GO:0004649">
    <property type="term" value="F:poly(ADP-ribose) glycohydrolase activity"/>
    <property type="evidence" value="ECO:0007669"/>
    <property type="project" value="UniProtKB-EC"/>
</dbReference>
<evidence type="ECO:0000256" key="10">
    <source>
        <dbReference type="ARBA" id="ARBA00043193"/>
    </source>
</evidence>
<protein>
    <recommendedName>
        <fullName evidence="4">ADP-ribosylhydrolase ARH3</fullName>
        <ecNumber evidence="2">3.2.1.143</ecNumber>
    </recommendedName>
    <alternativeName>
        <fullName evidence="5">ADP-ribose glycohydrolase ARH3</fullName>
    </alternativeName>
    <alternativeName>
        <fullName evidence="6">ADP-ribosylhydrolase 3</fullName>
    </alternativeName>
    <alternativeName>
        <fullName evidence="9">O-acetyl-ADP-ribose deacetylase ARH3</fullName>
    </alternativeName>
    <alternativeName>
        <fullName evidence="10">Poly(ADP-ribose) glycohydrolase ARH3</fullName>
    </alternativeName>
    <alternativeName>
        <fullName evidence="8">[Protein ADP-ribosylarginine] hydrolase-like protein 2</fullName>
    </alternativeName>
    <alternativeName>
        <fullName evidence="7">[Protein ADP-ribosylserine] hydrolase</fullName>
    </alternativeName>
</protein>
<dbReference type="Pfam" id="PF03747">
    <property type="entry name" value="ADP_ribosyl_GH"/>
    <property type="match status" value="1"/>
</dbReference>
<dbReference type="InterPro" id="IPR005502">
    <property type="entry name" value="Ribosyl_crysJ1"/>
</dbReference>